<dbReference type="GO" id="GO:0005886">
    <property type="term" value="C:plasma membrane"/>
    <property type="evidence" value="ECO:0007669"/>
    <property type="project" value="UniProtKB-SubCell"/>
</dbReference>
<keyword evidence="6 11" id="KW-0472">Membrane</keyword>
<evidence type="ECO:0000256" key="4">
    <source>
        <dbReference type="ARBA" id="ARBA00022989"/>
    </source>
</evidence>
<comment type="caution">
    <text evidence="13">The sequence shown here is derived from an EMBL/GenBank/DDBJ whole genome shotgun (WGS) entry which is preliminary data.</text>
</comment>
<dbReference type="Pfam" id="PF00001">
    <property type="entry name" value="7tm_1"/>
    <property type="match status" value="1"/>
</dbReference>
<evidence type="ECO:0000256" key="9">
    <source>
        <dbReference type="ARBA" id="ARBA00023224"/>
    </source>
</evidence>
<name>Q4RF31_TETNG</name>
<evidence type="ECO:0000256" key="2">
    <source>
        <dbReference type="ARBA" id="ARBA00022475"/>
    </source>
</evidence>
<evidence type="ECO:0000256" key="8">
    <source>
        <dbReference type="ARBA" id="ARBA00023170"/>
    </source>
</evidence>
<keyword evidence="2" id="KW-1003">Cell membrane</keyword>
<dbReference type="PANTHER" id="PTHR24248:SF199">
    <property type="entry name" value="IP13425P-RELATED"/>
    <property type="match status" value="1"/>
</dbReference>
<feature type="non-terminal residue" evidence="13">
    <location>
        <position position="383"/>
    </location>
</feature>
<protein>
    <submittedName>
        <fullName evidence="13">(spotted green pufferfish) hypothetical protein</fullName>
    </submittedName>
</protein>
<feature type="transmembrane region" description="Helical" evidence="11">
    <location>
        <begin position="351"/>
        <end position="374"/>
    </location>
</feature>
<dbReference type="AlphaFoldDB" id="Q4RF31"/>
<feature type="transmembrane region" description="Helical" evidence="11">
    <location>
        <begin position="147"/>
        <end position="171"/>
    </location>
</feature>
<evidence type="ECO:0000256" key="7">
    <source>
        <dbReference type="ARBA" id="ARBA00023157"/>
    </source>
</evidence>
<reference evidence="13" key="1">
    <citation type="journal article" date="2004" name="Nature">
        <title>Genome duplication in the teleost fish Tetraodon nigroviridis reveals the early vertebrate proto-karyotype.</title>
        <authorList>
            <person name="Jaillon O."/>
            <person name="Aury J.-M."/>
            <person name="Brunet F."/>
            <person name="Petit J.-L."/>
            <person name="Stange-Thomann N."/>
            <person name="Mauceli E."/>
            <person name="Bouneau L."/>
            <person name="Fischer C."/>
            <person name="Ozouf-Costaz C."/>
            <person name="Bernot A."/>
            <person name="Nicaud S."/>
            <person name="Jaffe D."/>
            <person name="Fisher S."/>
            <person name="Lutfalla G."/>
            <person name="Dossat C."/>
            <person name="Segurens B."/>
            <person name="Dasilva C."/>
            <person name="Salanoubat M."/>
            <person name="Levy M."/>
            <person name="Boudet N."/>
            <person name="Castellano S."/>
            <person name="Anthouard V."/>
            <person name="Jubin C."/>
            <person name="Castelli V."/>
            <person name="Katinka M."/>
            <person name="Vacherie B."/>
            <person name="Biemont C."/>
            <person name="Skalli Z."/>
            <person name="Cattolico L."/>
            <person name="Poulain J."/>
            <person name="De Berardinis V."/>
            <person name="Cruaud C."/>
            <person name="Duprat S."/>
            <person name="Brottier P."/>
            <person name="Coutanceau J.-P."/>
            <person name="Gouzy J."/>
            <person name="Parra G."/>
            <person name="Lardier G."/>
            <person name="Chapple C."/>
            <person name="McKernan K.J."/>
            <person name="McEwan P."/>
            <person name="Bosak S."/>
            <person name="Kellis M."/>
            <person name="Volff J.-N."/>
            <person name="Guigo R."/>
            <person name="Zody M.C."/>
            <person name="Mesirov J."/>
            <person name="Lindblad-Toh K."/>
            <person name="Birren B."/>
            <person name="Nusbaum C."/>
            <person name="Kahn D."/>
            <person name="Robinson-Rechavi M."/>
            <person name="Laudet V."/>
            <person name="Schachter V."/>
            <person name="Quetier F."/>
            <person name="Saurin W."/>
            <person name="Scarpelli C."/>
            <person name="Wincker P."/>
            <person name="Lander E.S."/>
            <person name="Weissenbach J."/>
            <person name="Roest Crollius H."/>
        </authorList>
    </citation>
    <scope>NUCLEOTIDE SEQUENCE [LARGE SCALE GENOMIC DNA]</scope>
</reference>
<keyword evidence="8 10" id="KW-0675">Receptor</keyword>
<dbReference type="PRINTS" id="PR00237">
    <property type="entry name" value="GPCRRHODOPSN"/>
</dbReference>
<dbReference type="PROSITE" id="PS00237">
    <property type="entry name" value="G_PROTEIN_RECEP_F1_1"/>
    <property type="match status" value="1"/>
</dbReference>
<comment type="subcellular location">
    <subcellularLocation>
        <location evidence="1">Cell membrane</location>
        <topology evidence="1">Multi-pass membrane protein</topology>
    </subcellularLocation>
</comment>
<keyword evidence="9 10" id="KW-0807">Transducer</keyword>
<dbReference type="InterPro" id="IPR017452">
    <property type="entry name" value="GPCR_Rhodpsn_7TM"/>
</dbReference>
<comment type="similarity">
    <text evidence="10">Belongs to the G-protein coupled receptor 1 family.</text>
</comment>
<dbReference type="PANTHER" id="PTHR24248">
    <property type="entry name" value="ADRENERGIC RECEPTOR-RELATED G-PROTEIN COUPLED RECEPTOR"/>
    <property type="match status" value="1"/>
</dbReference>
<accession>Q4RF31</accession>
<feature type="domain" description="G-protein coupled receptors family 1 profile" evidence="12">
    <location>
        <begin position="11"/>
        <end position="367"/>
    </location>
</feature>
<reference evidence="13" key="2">
    <citation type="submission" date="2004-02" db="EMBL/GenBank/DDBJ databases">
        <authorList>
            <consortium name="Genoscope"/>
            <consortium name="Whitehead Institute Centre for Genome Research"/>
        </authorList>
    </citation>
    <scope>NUCLEOTIDE SEQUENCE</scope>
</reference>
<dbReference type="EMBL" id="CAAE01015120">
    <property type="protein sequence ID" value="CAG13001.1"/>
    <property type="molecule type" value="Genomic_DNA"/>
</dbReference>
<keyword evidence="7" id="KW-1015">Disulfide bond</keyword>
<evidence type="ECO:0000256" key="1">
    <source>
        <dbReference type="ARBA" id="ARBA00004651"/>
    </source>
</evidence>
<dbReference type="GO" id="GO:0071880">
    <property type="term" value="P:adenylate cyclase-activating adrenergic receptor signaling pathway"/>
    <property type="evidence" value="ECO:0007669"/>
    <property type="project" value="TreeGrafter"/>
</dbReference>
<dbReference type="SUPFAM" id="SSF81321">
    <property type="entry name" value="Family A G protein-coupled receptor-like"/>
    <property type="match status" value="1"/>
</dbReference>
<dbReference type="GO" id="GO:0043410">
    <property type="term" value="P:positive regulation of MAPK cascade"/>
    <property type="evidence" value="ECO:0007669"/>
    <property type="project" value="TreeGrafter"/>
</dbReference>
<evidence type="ECO:0000256" key="3">
    <source>
        <dbReference type="ARBA" id="ARBA00022692"/>
    </source>
</evidence>
<dbReference type="OrthoDB" id="5959645at2759"/>
<dbReference type="SMART" id="SM01381">
    <property type="entry name" value="7TM_GPCR_Srsx"/>
    <property type="match status" value="1"/>
</dbReference>
<feature type="transmembrane region" description="Helical" evidence="11">
    <location>
        <begin position="316"/>
        <end position="339"/>
    </location>
</feature>
<dbReference type="KEGG" id="tng:GSTEN00035507G001"/>
<proteinExistence type="inferred from homology"/>
<dbReference type="InterPro" id="IPR000276">
    <property type="entry name" value="GPCR_Rhodpsn"/>
</dbReference>
<dbReference type="GO" id="GO:0004993">
    <property type="term" value="F:G protein-coupled serotonin receptor activity"/>
    <property type="evidence" value="ECO:0007669"/>
    <property type="project" value="UniProtKB-ARBA"/>
</dbReference>
<evidence type="ECO:0000259" key="12">
    <source>
        <dbReference type="PROSITE" id="PS50262"/>
    </source>
</evidence>
<evidence type="ECO:0000256" key="10">
    <source>
        <dbReference type="RuleBase" id="RU000688"/>
    </source>
</evidence>
<feature type="transmembrane region" description="Helical" evidence="11">
    <location>
        <begin position="110"/>
        <end position="135"/>
    </location>
</feature>
<evidence type="ECO:0000313" key="13">
    <source>
        <dbReference type="EMBL" id="CAG13001.1"/>
    </source>
</evidence>
<dbReference type="PROSITE" id="PS50262">
    <property type="entry name" value="G_PROTEIN_RECEP_F1_2"/>
    <property type="match status" value="1"/>
</dbReference>
<keyword evidence="5 10" id="KW-0297">G-protein coupled receptor</keyword>
<feature type="transmembrane region" description="Helical" evidence="11">
    <location>
        <begin position="31"/>
        <end position="61"/>
    </location>
</feature>
<organism evidence="13">
    <name type="scientific">Tetraodon nigroviridis</name>
    <name type="common">Spotted green pufferfish</name>
    <name type="synonym">Chelonodon nigroviridis</name>
    <dbReference type="NCBI Taxonomy" id="99883"/>
    <lineage>
        <taxon>Eukaryota</taxon>
        <taxon>Metazoa</taxon>
        <taxon>Chordata</taxon>
        <taxon>Craniata</taxon>
        <taxon>Vertebrata</taxon>
        <taxon>Euteleostomi</taxon>
        <taxon>Actinopterygii</taxon>
        <taxon>Neopterygii</taxon>
        <taxon>Teleostei</taxon>
        <taxon>Neoteleostei</taxon>
        <taxon>Acanthomorphata</taxon>
        <taxon>Eupercaria</taxon>
        <taxon>Tetraodontiformes</taxon>
        <taxon>Tetradontoidea</taxon>
        <taxon>Tetraodontidae</taxon>
        <taxon>Tetraodon</taxon>
    </lineage>
</organism>
<evidence type="ECO:0000256" key="5">
    <source>
        <dbReference type="ARBA" id="ARBA00023040"/>
    </source>
</evidence>
<dbReference type="Gene3D" id="1.20.1070.10">
    <property type="entry name" value="Rhodopsin 7-helix transmembrane proteins"/>
    <property type="match status" value="2"/>
</dbReference>
<keyword evidence="3 10" id="KW-0812">Transmembrane</keyword>
<evidence type="ECO:0000256" key="6">
    <source>
        <dbReference type="ARBA" id="ARBA00023136"/>
    </source>
</evidence>
<feature type="non-terminal residue" evidence="13">
    <location>
        <position position="1"/>
    </location>
</feature>
<gene>
    <name evidence="13" type="ORF">GSTENG00035507001</name>
</gene>
<evidence type="ECO:0000256" key="11">
    <source>
        <dbReference type="SAM" id="Phobius"/>
    </source>
</evidence>
<keyword evidence="4 11" id="KW-1133">Transmembrane helix</keyword>
<sequence>LGLLSVVTVCGNVLVIISVVYFKQLHVPTNYLILSLAVADLLVGTMVFPFSMAVTVTACWYQEDLFCKIRGSLDATLSTASILNLCCISVDRYYAVCQPLTYKSKINDRIIGVMILGSWGVSATIGIGIIVAGFNQGKCEGSCLIDAFISTTLGCVFSFYIPVIIMLSIYLKIYLVAQKQAKNILRTNCQKAKPAAIANPLTQATRLGVISSRPVSKKRSSTACPAGSTAIWTLPRRLKALQSDLPAKPLPPTSIGRHLARHPSLRQSSTSSAYFSPFLSYASSILSSQDTVSSSKITCLDDSIASKTERKATKTLAIVLGVFILCWTPYFLCIVFQPLTYKVTPISVIEALNWLTLSNSMLNPFIYAFFYSWFRSAFRIIIS</sequence>